<accession>A0A183GA97</accession>
<reference evidence="3 4" key="1">
    <citation type="submission" date="2018-11" db="EMBL/GenBank/DDBJ databases">
        <authorList>
            <consortium name="Pathogen Informatics"/>
        </authorList>
    </citation>
    <scope>NUCLEOTIDE SEQUENCE [LARGE SCALE GENOMIC DNA]</scope>
</reference>
<dbReference type="PANTHER" id="PTHR47027">
    <property type="entry name" value="REVERSE TRANSCRIPTASE DOMAIN-CONTAINING PROTEIN"/>
    <property type="match status" value="1"/>
</dbReference>
<name>A0A183GA97_HELPZ</name>
<dbReference type="PROSITE" id="PS50878">
    <property type="entry name" value="RT_POL"/>
    <property type="match status" value="1"/>
</dbReference>
<evidence type="ECO:0000256" key="1">
    <source>
        <dbReference type="SAM" id="MobiDB-lite"/>
    </source>
</evidence>
<dbReference type="Proteomes" id="UP000050761">
    <property type="component" value="Unassembled WGS sequence"/>
</dbReference>
<sequence>MSVPPRGATGNCPLLRAEPNMDIRVQATGRPMEVPCHITWLMVLHVSRDNATDSAIADKLAKPGEYKRGSLMRGQHGGTALVQRSRNPGKTRVATLNWKTFDRVPREVIVYALRQHNVSEELIEWVRLLYFCPRRRVQTPATPASIEFPIFVGAHQGSALSLLLFIVIVDAISRALQRPVPWRLLYAHDVMLACEDTIELQRQVQAKCDRLESFGLKQNVKNTEYLTTDKDESSSIKVNGIELPRTSVFKYLGPAITSDGGLLVEANSRVSVA</sequence>
<dbReference type="WBParaSite" id="HPBE_0001892201-mRNA-1">
    <property type="protein sequence ID" value="HPBE_0001892201-mRNA-1"/>
    <property type="gene ID" value="HPBE_0001892201"/>
</dbReference>
<feature type="domain" description="Reverse transcriptase" evidence="2">
    <location>
        <begin position="1"/>
        <end position="256"/>
    </location>
</feature>
<organism evidence="4 5">
    <name type="scientific">Heligmosomoides polygyrus</name>
    <name type="common">Parasitic roundworm</name>
    <dbReference type="NCBI Taxonomy" id="6339"/>
    <lineage>
        <taxon>Eukaryota</taxon>
        <taxon>Metazoa</taxon>
        <taxon>Ecdysozoa</taxon>
        <taxon>Nematoda</taxon>
        <taxon>Chromadorea</taxon>
        <taxon>Rhabditida</taxon>
        <taxon>Rhabditina</taxon>
        <taxon>Rhabditomorpha</taxon>
        <taxon>Strongyloidea</taxon>
        <taxon>Heligmosomidae</taxon>
        <taxon>Heligmosomoides</taxon>
    </lineage>
</organism>
<dbReference type="OrthoDB" id="5849210at2759"/>
<gene>
    <name evidence="3" type="ORF">HPBE_LOCUS18921</name>
</gene>
<dbReference type="AlphaFoldDB" id="A0A183GA97"/>
<dbReference type="Pfam" id="PF00078">
    <property type="entry name" value="RVT_1"/>
    <property type="match status" value="1"/>
</dbReference>
<protein>
    <submittedName>
        <fullName evidence="5">Reverse transcriptase domain-containing protein</fullName>
    </submittedName>
</protein>
<feature type="region of interest" description="Disordered" evidence="1">
    <location>
        <begin position="68"/>
        <end position="88"/>
    </location>
</feature>
<evidence type="ECO:0000313" key="4">
    <source>
        <dbReference type="Proteomes" id="UP000050761"/>
    </source>
</evidence>
<proteinExistence type="predicted"/>
<dbReference type="EMBL" id="UZAH01031006">
    <property type="protein sequence ID" value="VDP13375.1"/>
    <property type="molecule type" value="Genomic_DNA"/>
</dbReference>
<evidence type="ECO:0000313" key="5">
    <source>
        <dbReference type="WBParaSite" id="HPBE_0001892201-mRNA-1"/>
    </source>
</evidence>
<dbReference type="PANTHER" id="PTHR47027:SF28">
    <property type="entry name" value="ENDONUCLEASE-REVERSE TRANSCRIPTASE"/>
    <property type="match status" value="1"/>
</dbReference>
<reference evidence="5" key="2">
    <citation type="submission" date="2019-09" db="UniProtKB">
        <authorList>
            <consortium name="WormBaseParasite"/>
        </authorList>
    </citation>
    <scope>IDENTIFICATION</scope>
</reference>
<keyword evidence="4" id="KW-1185">Reference proteome</keyword>
<evidence type="ECO:0000259" key="2">
    <source>
        <dbReference type="PROSITE" id="PS50878"/>
    </source>
</evidence>
<accession>A0A3P8C4Z1</accession>
<evidence type="ECO:0000313" key="3">
    <source>
        <dbReference type="EMBL" id="VDP13375.1"/>
    </source>
</evidence>
<dbReference type="InterPro" id="IPR000477">
    <property type="entry name" value="RT_dom"/>
</dbReference>